<gene>
    <name evidence="3" type="ORF">FRACYDRAFT_236116</name>
</gene>
<feature type="signal peptide" evidence="2">
    <location>
        <begin position="1"/>
        <end position="22"/>
    </location>
</feature>
<evidence type="ECO:0000256" key="2">
    <source>
        <dbReference type="SAM" id="SignalP"/>
    </source>
</evidence>
<keyword evidence="1" id="KW-0812">Transmembrane</keyword>
<evidence type="ECO:0000256" key="1">
    <source>
        <dbReference type="SAM" id="Phobius"/>
    </source>
</evidence>
<dbReference type="InParanoid" id="A0A1E7FPG3"/>
<keyword evidence="2" id="KW-0732">Signal</keyword>
<sequence>MTTVTALSRLLFTVFVAQQLMSSSPSSLSSSSKYAVSAFSTPTKTTVVSRRHVDKNLSTLFSQKQQISTTIIESGDGIIANNPILSEKKTTTTTTTTITEESKQSSFTTKFASLSLAIALTVATSTTAIITTTPQAAYAYIPSDYASETVTTVIQDLKKASGNGDETFKVYENIAGIITEGKGVGGMVNFKGIELERGYVADEDTTIYNPGLSLLTGSEKERLVEAVIDARKEGLAAKGQWNQNNDFAYDFLRQKLDPYHMVELSGFFKFVPYYGAFLYLGVLGVQQLFRSGFQVAYLAGVVAFIVPIIVLIAAGP</sequence>
<dbReference type="OrthoDB" id="41807at2759"/>
<feature type="chain" id="PRO_5009193377" evidence="2">
    <location>
        <begin position="23"/>
        <end position="316"/>
    </location>
</feature>
<accession>A0A1E7FPG3</accession>
<protein>
    <submittedName>
        <fullName evidence="3">Uncharacterized protein</fullName>
    </submittedName>
</protein>
<name>A0A1E7FPG3_9STRA</name>
<dbReference type="KEGG" id="fcy:FRACYDRAFT_236116"/>
<keyword evidence="1" id="KW-0472">Membrane</keyword>
<keyword evidence="4" id="KW-1185">Reference proteome</keyword>
<proteinExistence type="predicted"/>
<dbReference type="Proteomes" id="UP000095751">
    <property type="component" value="Unassembled WGS sequence"/>
</dbReference>
<feature type="transmembrane region" description="Helical" evidence="1">
    <location>
        <begin position="270"/>
        <end position="289"/>
    </location>
</feature>
<dbReference type="AlphaFoldDB" id="A0A1E7FPG3"/>
<keyword evidence="1" id="KW-1133">Transmembrane helix</keyword>
<dbReference type="EMBL" id="KV784355">
    <property type="protein sequence ID" value="OEU20052.1"/>
    <property type="molecule type" value="Genomic_DNA"/>
</dbReference>
<reference evidence="3 4" key="1">
    <citation type="submission" date="2016-09" db="EMBL/GenBank/DDBJ databases">
        <title>Extensive genetic diversity and differential bi-allelic expression allows diatom success in the polar Southern Ocean.</title>
        <authorList>
            <consortium name="DOE Joint Genome Institute"/>
            <person name="Mock T."/>
            <person name="Otillar R.P."/>
            <person name="Strauss J."/>
            <person name="Dupont C."/>
            <person name="Frickenhaus S."/>
            <person name="Maumus F."/>
            <person name="Mcmullan M."/>
            <person name="Sanges R."/>
            <person name="Schmutz J."/>
            <person name="Toseland A."/>
            <person name="Valas R."/>
            <person name="Veluchamy A."/>
            <person name="Ward B.J."/>
            <person name="Allen A."/>
            <person name="Barry K."/>
            <person name="Falciatore A."/>
            <person name="Ferrante M."/>
            <person name="Fortunato A.E."/>
            <person name="Gloeckner G."/>
            <person name="Gruber A."/>
            <person name="Hipkin R."/>
            <person name="Janech M."/>
            <person name="Kroth P."/>
            <person name="Leese F."/>
            <person name="Lindquist E."/>
            <person name="Lyon B.R."/>
            <person name="Martin J."/>
            <person name="Mayer C."/>
            <person name="Parker M."/>
            <person name="Quesneville H."/>
            <person name="Raymond J."/>
            <person name="Uhlig C."/>
            <person name="Valentin K.U."/>
            <person name="Worden A.Z."/>
            <person name="Armbrust E.V."/>
            <person name="Bowler C."/>
            <person name="Green B."/>
            <person name="Moulton V."/>
            <person name="Van Oosterhout C."/>
            <person name="Grigoriev I."/>
        </authorList>
    </citation>
    <scope>NUCLEOTIDE SEQUENCE [LARGE SCALE GENOMIC DNA]</scope>
    <source>
        <strain evidence="3 4">CCMP1102</strain>
    </source>
</reference>
<feature type="transmembrane region" description="Helical" evidence="1">
    <location>
        <begin position="296"/>
        <end position="315"/>
    </location>
</feature>
<organism evidence="3 4">
    <name type="scientific">Fragilariopsis cylindrus CCMP1102</name>
    <dbReference type="NCBI Taxonomy" id="635003"/>
    <lineage>
        <taxon>Eukaryota</taxon>
        <taxon>Sar</taxon>
        <taxon>Stramenopiles</taxon>
        <taxon>Ochrophyta</taxon>
        <taxon>Bacillariophyta</taxon>
        <taxon>Bacillariophyceae</taxon>
        <taxon>Bacillariophycidae</taxon>
        <taxon>Bacillariales</taxon>
        <taxon>Bacillariaceae</taxon>
        <taxon>Fragilariopsis</taxon>
    </lineage>
</organism>
<evidence type="ECO:0000313" key="3">
    <source>
        <dbReference type="EMBL" id="OEU20052.1"/>
    </source>
</evidence>
<evidence type="ECO:0000313" key="4">
    <source>
        <dbReference type="Proteomes" id="UP000095751"/>
    </source>
</evidence>